<sequence length="469" mass="52265">MYSSSSMKPSSPSQANQDADDAKTYKELYQRCTDLVSSWPSRQGLSYLQLFRHEKGWYNGVTPLVGTMVADELFAARPSDIVVATLPKSGTTWIKALLYATVHRREHPADAAGDHPFNSLGPHECVKFLEYHLYRADEAPDLDALPDPRLFATHAPFDLLPRAVVAAAPPSGCKVVYVCRDPKDTLVSLLQFVNEYKSRNGRELVAVDAAVGFFCDGVSPFGPYWEHVLGYWRAHRERPERVLFLRYEEMKRDPAGHVRRLAEFAGVPFTSPEEDGGAVDAIVRLCSFDNMVGLEATKGGRTQLTTTTVPNSAFFRRGEVGDWANHLSPEMAQRIDAITEAKFAGFGLAPSLIELYLKLKKLYILAMDGLSKLTANELKSQRARERYTALSVEEKGALVQRNPENRERKNSASTSGTEVRNSLFKEPVLHDAIKIEQNNAPGEPEVVIVEDDEVVIEPLPKKERTSNKG</sequence>
<feature type="compositionally biased region" description="Low complexity" evidence="4">
    <location>
        <begin position="1"/>
        <end position="13"/>
    </location>
</feature>
<evidence type="ECO:0000259" key="5">
    <source>
        <dbReference type="Pfam" id="PF00685"/>
    </source>
</evidence>
<name>A0A0E0Q0D3_ORYRU</name>
<feature type="compositionally biased region" description="Polar residues" evidence="4">
    <location>
        <begin position="411"/>
        <end position="420"/>
    </location>
</feature>
<dbReference type="GO" id="GO:0008146">
    <property type="term" value="F:sulfotransferase activity"/>
    <property type="evidence" value="ECO:0007669"/>
    <property type="project" value="InterPro"/>
</dbReference>
<evidence type="ECO:0000313" key="7">
    <source>
        <dbReference type="Proteomes" id="UP000008022"/>
    </source>
</evidence>
<dbReference type="Gene3D" id="3.40.50.300">
    <property type="entry name" value="P-loop containing nucleotide triphosphate hydrolases"/>
    <property type="match status" value="1"/>
</dbReference>
<dbReference type="EnsemblPlants" id="ORUFI06G23110.5">
    <property type="protein sequence ID" value="ORUFI06G23110.5"/>
    <property type="gene ID" value="ORUFI06G23110"/>
</dbReference>
<feature type="region of interest" description="Disordered" evidence="4">
    <location>
        <begin position="394"/>
        <end position="421"/>
    </location>
</feature>
<evidence type="ECO:0000256" key="4">
    <source>
        <dbReference type="SAM" id="MobiDB-lite"/>
    </source>
</evidence>
<keyword evidence="2 3" id="KW-0808">Transferase</keyword>
<dbReference type="Proteomes" id="UP000008022">
    <property type="component" value="Unassembled WGS sequence"/>
</dbReference>
<dbReference type="InterPro" id="IPR000863">
    <property type="entry name" value="Sulfotransferase_dom"/>
</dbReference>
<dbReference type="Gramene" id="ORUFI06G23110.5">
    <property type="protein sequence ID" value="ORUFI06G23110.5"/>
    <property type="gene ID" value="ORUFI06G23110"/>
</dbReference>
<evidence type="ECO:0000256" key="2">
    <source>
        <dbReference type="ARBA" id="ARBA00022679"/>
    </source>
</evidence>
<proteinExistence type="inferred from homology"/>
<dbReference type="HOGENOM" id="CLU_027239_0_0_1"/>
<protein>
    <recommendedName>
        <fullName evidence="3">Sulfotransferase</fullName>
        <ecNumber evidence="3">2.8.2.-</ecNumber>
    </recommendedName>
</protein>
<dbReference type="AlphaFoldDB" id="A0A0E0Q0D3"/>
<comment type="similarity">
    <text evidence="1 3">Belongs to the sulfotransferase 1 family.</text>
</comment>
<dbReference type="InterPro" id="IPR027417">
    <property type="entry name" value="P-loop_NTPase"/>
</dbReference>
<reference evidence="6" key="2">
    <citation type="submission" date="2015-06" db="UniProtKB">
        <authorList>
            <consortium name="EnsemblPlants"/>
        </authorList>
    </citation>
    <scope>IDENTIFICATION</scope>
</reference>
<dbReference type="PANTHER" id="PTHR11783">
    <property type="entry name" value="SULFOTRANSFERASE SULT"/>
    <property type="match status" value="1"/>
</dbReference>
<feature type="domain" description="Sulfotransferase" evidence="5">
    <location>
        <begin position="78"/>
        <end position="347"/>
    </location>
</feature>
<evidence type="ECO:0000313" key="6">
    <source>
        <dbReference type="EnsemblPlants" id="ORUFI06G23110.5"/>
    </source>
</evidence>
<keyword evidence="7" id="KW-1185">Reference proteome</keyword>
<feature type="region of interest" description="Disordered" evidence="4">
    <location>
        <begin position="1"/>
        <end position="21"/>
    </location>
</feature>
<dbReference type="EC" id="2.8.2.-" evidence="3"/>
<reference evidence="7" key="1">
    <citation type="submission" date="2013-06" db="EMBL/GenBank/DDBJ databases">
        <authorList>
            <person name="Zhao Q."/>
        </authorList>
    </citation>
    <scope>NUCLEOTIDE SEQUENCE</scope>
    <source>
        <strain evidence="7">cv. W1943</strain>
    </source>
</reference>
<dbReference type="Pfam" id="PF00685">
    <property type="entry name" value="Sulfotransfer_1"/>
    <property type="match status" value="1"/>
</dbReference>
<dbReference type="SUPFAM" id="SSF52540">
    <property type="entry name" value="P-loop containing nucleoside triphosphate hydrolases"/>
    <property type="match status" value="1"/>
</dbReference>
<evidence type="ECO:0000256" key="1">
    <source>
        <dbReference type="ARBA" id="ARBA00005771"/>
    </source>
</evidence>
<organism evidence="6 7">
    <name type="scientific">Oryza rufipogon</name>
    <name type="common">Brownbeard rice</name>
    <name type="synonym">Asian wild rice</name>
    <dbReference type="NCBI Taxonomy" id="4529"/>
    <lineage>
        <taxon>Eukaryota</taxon>
        <taxon>Viridiplantae</taxon>
        <taxon>Streptophyta</taxon>
        <taxon>Embryophyta</taxon>
        <taxon>Tracheophyta</taxon>
        <taxon>Spermatophyta</taxon>
        <taxon>Magnoliopsida</taxon>
        <taxon>Liliopsida</taxon>
        <taxon>Poales</taxon>
        <taxon>Poaceae</taxon>
        <taxon>BOP clade</taxon>
        <taxon>Oryzoideae</taxon>
        <taxon>Oryzeae</taxon>
        <taxon>Oryzinae</taxon>
        <taxon>Oryza</taxon>
    </lineage>
</organism>
<evidence type="ECO:0000256" key="3">
    <source>
        <dbReference type="RuleBase" id="RU361155"/>
    </source>
</evidence>
<accession>A0A0E0Q0D3</accession>